<dbReference type="GO" id="GO:0005524">
    <property type="term" value="F:ATP binding"/>
    <property type="evidence" value="ECO:0007669"/>
    <property type="project" value="UniProtKB-KW"/>
</dbReference>
<keyword evidence="3" id="KW-0808">Transferase</keyword>
<keyword evidence="12" id="KW-1133">Transmembrane helix</keyword>
<dbReference type="Gene3D" id="1.10.510.10">
    <property type="entry name" value="Transferase(Phosphotransferase) domain 1"/>
    <property type="match status" value="1"/>
</dbReference>
<dbReference type="PANTHER" id="PTHR32444">
    <property type="entry name" value="BULB-TYPE LECTIN DOMAIN-CONTAINING PROTEIN"/>
    <property type="match status" value="1"/>
</dbReference>
<keyword evidence="7" id="KW-0067">ATP-binding</keyword>
<evidence type="ECO:0000256" key="13">
    <source>
        <dbReference type="SAM" id="SignalP"/>
    </source>
</evidence>
<evidence type="ECO:0000259" key="16">
    <source>
        <dbReference type="PROSITE" id="PS50948"/>
    </source>
</evidence>
<feature type="domain" description="Apple" evidence="16">
    <location>
        <begin position="339"/>
        <end position="420"/>
    </location>
</feature>
<feature type="signal peptide" evidence="13">
    <location>
        <begin position="1"/>
        <end position="22"/>
    </location>
</feature>
<dbReference type="InterPro" id="IPR008271">
    <property type="entry name" value="Ser/Thr_kinase_AS"/>
</dbReference>
<dbReference type="InterPro" id="IPR003609">
    <property type="entry name" value="Pan_app"/>
</dbReference>
<dbReference type="AlphaFoldDB" id="A0AAD5D4S2"/>
<evidence type="ECO:0000256" key="1">
    <source>
        <dbReference type="ARBA" id="ARBA00012513"/>
    </source>
</evidence>
<keyword evidence="5" id="KW-0547">Nucleotide-binding</keyword>
<evidence type="ECO:0000256" key="4">
    <source>
        <dbReference type="ARBA" id="ARBA00022729"/>
    </source>
</evidence>
<evidence type="ECO:0000313" key="18">
    <source>
        <dbReference type="Proteomes" id="UP001206925"/>
    </source>
</evidence>
<evidence type="ECO:0000256" key="12">
    <source>
        <dbReference type="SAM" id="Phobius"/>
    </source>
</evidence>
<dbReference type="Pfam" id="PF00069">
    <property type="entry name" value="Pkinase"/>
    <property type="match status" value="1"/>
</dbReference>
<evidence type="ECO:0000256" key="2">
    <source>
        <dbReference type="ARBA" id="ARBA00022527"/>
    </source>
</evidence>
<evidence type="ECO:0000313" key="17">
    <source>
        <dbReference type="EMBL" id="KAI7753022.1"/>
    </source>
</evidence>
<dbReference type="Proteomes" id="UP001206925">
    <property type="component" value="Unassembled WGS sequence"/>
</dbReference>
<dbReference type="InterPro" id="IPR036426">
    <property type="entry name" value="Bulb-type_lectin_dom_sf"/>
</dbReference>
<dbReference type="GO" id="GO:0004674">
    <property type="term" value="F:protein serine/threonine kinase activity"/>
    <property type="evidence" value="ECO:0007669"/>
    <property type="project" value="UniProtKB-KW"/>
</dbReference>
<dbReference type="InterPro" id="IPR011009">
    <property type="entry name" value="Kinase-like_dom_sf"/>
</dbReference>
<dbReference type="Pfam" id="PF01453">
    <property type="entry name" value="B_lectin"/>
    <property type="match status" value="1"/>
</dbReference>
<sequence>MEALHKLLLFGVLFSILATCTSQDTMTVDQVIRDGDTLVSAREVYELGFFSPGSSKNRYLGIWYKNILPQTVVWVANRETPITDSSGVFTLATNGSLLVIAGSNNTVVWSSNTSLVSPTTINPVAQLLDMGNLVVRRNGEESFIWQSFDYPGDTFLPGMKFGKDLVSGLDRRYRSWKSLDDPSPGEFVGFMDTNGFPQLIEDNGSIPLMRYGPWNGNSFNGLSYHQPNSPFKHEFVFNDKEVYYMYTIVNTNSFISRIYVNPQGDFYRLTWIEQQWKPYWQAKPDMQCFAYGICGPNGMCNASNSPACSCMQGFEPRNPDEWSASVWSSGCRRRTPLDCPTKDGFQEFINVRLPDTRRSWYNMTMTLDECASACKNNCSCIAYSNIYITNGSGCLLWFGDLVDVATVIQSQPLYVRMAQSDITNVPVTEPTSKPSSNKKRGIIVVLLSISSCLVIVIVILAIVYAWSKKRRYIVKTPDELTKTIDEDSIMESQHDDDTELSYFSLAEISKSTNDFSEDKKLGQGGFGPVYMGMLDDGREIAVKKLSKTSTQGVNEFRNELKFIAKLQHRNLVKLLGYCNEGDESMLIYEYMPNRSLDLLIFDKIRSVKLDWSNRFHIIHGIVRGLLYLHHDSRLKIVHRDLKASNILLDADMNPKISDFGLARMFRDQENAANTSKVVGTL</sequence>
<comment type="catalytic activity">
    <reaction evidence="11">
        <text>L-seryl-[protein] + ATP = O-phospho-L-seryl-[protein] + ADP + H(+)</text>
        <dbReference type="Rhea" id="RHEA:17989"/>
        <dbReference type="Rhea" id="RHEA-COMP:9863"/>
        <dbReference type="Rhea" id="RHEA-COMP:11604"/>
        <dbReference type="ChEBI" id="CHEBI:15378"/>
        <dbReference type="ChEBI" id="CHEBI:29999"/>
        <dbReference type="ChEBI" id="CHEBI:30616"/>
        <dbReference type="ChEBI" id="CHEBI:83421"/>
        <dbReference type="ChEBI" id="CHEBI:456216"/>
        <dbReference type="EC" id="2.7.11.1"/>
    </reaction>
</comment>
<dbReference type="FunFam" id="1.10.510.10:FF:001019">
    <property type="entry name" value="G-type lectin S-receptor-like serine/threonine-protein kinase B120"/>
    <property type="match status" value="1"/>
</dbReference>
<dbReference type="SUPFAM" id="SSF56112">
    <property type="entry name" value="Protein kinase-like (PK-like)"/>
    <property type="match status" value="1"/>
</dbReference>
<dbReference type="SMART" id="SM00108">
    <property type="entry name" value="B_lectin"/>
    <property type="match status" value="1"/>
</dbReference>
<dbReference type="Pfam" id="PF08276">
    <property type="entry name" value="PAN_2"/>
    <property type="match status" value="1"/>
</dbReference>
<dbReference type="InterPro" id="IPR001480">
    <property type="entry name" value="Bulb-type_lectin_dom"/>
</dbReference>
<keyword evidence="18" id="KW-1185">Reference proteome</keyword>
<keyword evidence="9" id="KW-0325">Glycoprotein</keyword>
<evidence type="ECO:0000256" key="9">
    <source>
        <dbReference type="ARBA" id="ARBA00023180"/>
    </source>
</evidence>
<keyword evidence="6" id="KW-0418">Kinase</keyword>
<keyword evidence="8" id="KW-1015">Disulfide bond</keyword>
<feature type="domain" description="Bulb-type lectin" evidence="15">
    <location>
        <begin position="23"/>
        <end position="148"/>
    </location>
</feature>
<evidence type="ECO:0000256" key="3">
    <source>
        <dbReference type="ARBA" id="ARBA00022679"/>
    </source>
</evidence>
<gene>
    <name evidence="17" type="ORF">M8C21_016777</name>
</gene>
<organism evidence="17 18">
    <name type="scientific">Ambrosia artemisiifolia</name>
    <name type="common">Common ragweed</name>
    <dbReference type="NCBI Taxonomy" id="4212"/>
    <lineage>
        <taxon>Eukaryota</taxon>
        <taxon>Viridiplantae</taxon>
        <taxon>Streptophyta</taxon>
        <taxon>Embryophyta</taxon>
        <taxon>Tracheophyta</taxon>
        <taxon>Spermatophyta</taxon>
        <taxon>Magnoliopsida</taxon>
        <taxon>eudicotyledons</taxon>
        <taxon>Gunneridae</taxon>
        <taxon>Pentapetalae</taxon>
        <taxon>asterids</taxon>
        <taxon>campanulids</taxon>
        <taxon>Asterales</taxon>
        <taxon>Asteraceae</taxon>
        <taxon>Asteroideae</taxon>
        <taxon>Heliantheae alliance</taxon>
        <taxon>Heliantheae</taxon>
        <taxon>Ambrosia</taxon>
    </lineage>
</organism>
<dbReference type="SMART" id="SM00220">
    <property type="entry name" value="S_TKc"/>
    <property type="match status" value="1"/>
</dbReference>
<feature type="chain" id="PRO_5042283922" description="non-specific serine/threonine protein kinase" evidence="13">
    <location>
        <begin position="23"/>
        <end position="681"/>
    </location>
</feature>
<dbReference type="EMBL" id="JAMZMK010005560">
    <property type="protein sequence ID" value="KAI7753022.1"/>
    <property type="molecule type" value="Genomic_DNA"/>
</dbReference>
<dbReference type="CDD" id="cd00028">
    <property type="entry name" value="B_lectin"/>
    <property type="match status" value="1"/>
</dbReference>
<feature type="domain" description="Protein kinase" evidence="14">
    <location>
        <begin position="515"/>
        <end position="681"/>
    </location>
</feature>
<reference evidence="17" key="1">
    <citation type="submission" date="2022-06" db="EMBL/GenBank/DDBJ databases">
        <title>Uncovering the hologenomic basis of an extraordinary plant invasion.</title>
        <authorList>
            <person name="Bieker V.C."/>
            <person name="Martin M.D."/>
            <person name="Gilbert T."/>
            <person name="Hodgins K."/>
            <person name="Battlay P."/>
            <person name="Petersen B."/>
            <person name="Wilson J."/>
        </authorList>
    </citation>
    <scope>NUCLEOTIDE SEQUENCE</scope>
    <source>
        <strain evidence="17">AA19_3_7</strain>
        <tissue evidence="17">Leaf</tissue>
    </source>
</reference>
<evidence type="ECO:0000256" key="7">
    <source>
        <dbReference type="ARBA" id="ARBA00022840"/>
    </source>
</evidence>
<dbReference type="PROSITE" id="PS50011">
    <property type="entry name" value="PROTEIN_KINASE_DOM"/>
    <property type="match status" value="1"/>
</dbReference>
<dbReference type="SMART" id="SM00473">
    <property type="entry name" value="PAN_AP"/>
    <property type="match status" value="1"/>
</dbReference>
<comment type="caution">
    <text evidence="17">The sequence shown here is derived from an EMBL/GenBank/DDBJ whole genome shotgun (WGS) entry which is preliminary data.</text>
</comment>
<comment type="catalytic activity">
    <reaction evidence="10">
        <text>L-threonyl-[protein] + ATP = O-phospho-L-threonyl-[protein] + ADP + H(+)</text>
        <dbReference type="Rhea" id="RHEA:46608"/>
        <dbReference type="Rhea" id="RHEA-COMP:11060"/>
        <dbReference type="Rhea" id="RHEA-COMP:11605"/>
        <dbReference type="ChEBI" id="CHEBI:15378"/>
        <dbReference type="ChEBI" id="CHEBI:30013"/>
        <dbReference type="ChEBI" id="CHEBI:30616"/>
        <dbReference type="ChEBI" id="CHEBI:61977"/>
        <dbReference type="ChEBI" id="CHEBI:456216"/>
        <dbReference type="EC" id="2.7.11.1"/>
    </reaction>
</comment>
<keyword evidence="12" id="KW-0472">Membrane</keyword>
<dbReference type="PROSITE" id="PS50948">
    <property type="entry name" value="PAN"/>
    <property type="match status" value="1"/>
</dbReference>
<protein>
    <recommendedName>
        <fullName evidence="1">non-specific serine/threonine protein kinase</fullName>
        <ecNumber evidence="1">2.7.11.1</ecNumber>
    </recommendedName>
</protein>
<evidence type="ECO:0000256" key="10">
    <source>
        <dbReference type="ARBA" id="ARBA00047899"/>
    </source>
</evidence>
<name>A0AAD5D4S2_AMBAR</name>
<dbReference type="GO" id="GO:0048544">
    <property type="term" value="P:recognition of pollen"/>
    <property type="evidence" value="ECO:0007669"/>
    <property type="project" value="InterPro"/>
</dbReference>
<dbReference type="PANTHER" id="PTHR32444:SF224">
    <property type="entry name" value="NON-SPECIFIC SERINE_THREONINE PROTEIN KINASE"/>
    <property type="match status" value="1"/>
</dbReference>
<evidence type="ECO:0000256" key="8">
    <source>
        <dbReference type="ARBA" id="ARBA00023157"/>
    </source>
</evidence>
<evidence type="ECO:0000256" key="11">
    <source>
        <dbReference type="ARBA" id="ARBA00048679"/>
    </source>
</evidence>
<evidence type="ECO:0000259" key="15">
    <source>
        <dbReference type="PROSITE" id="PS50927"/>
    </source>
</evidence>
<keyword evidence="2" id="KW-0723">Serine/threonine-protein kinase</keyword>
<proteinExistence type="predicted"/>
<dbReference type="Gene3D" id="3.30.200.20">
    <property type="entry name" value="Phosphorylase Kinase, domain 1"/>
    <property type="match status" value="1"/>
</dbReference>
<dbReference type="CDD" id="cd01098">
    <property type="entry name" value="PAN_AP_plant"/>
    <property type="match status" value="1"/>
</dbReference>
<dbReference type="Gene3D" id="3.50.4.10">
    <property type="entry name" value="Hepatocyte Growth Factor"/>
    <property type="match status" value="1"/>
</dbReference>
<dbReference type="FunFam" id="3.30.200.20:FF:000195">
    <property type="entry name" value="G-type lectin S-receptor-like serine/threonine-protein kinase"/>
    <property type="match status" value="1"/>
</dbReference>
<keyword evidence="4 13" id="KW-0732">Signal</keyword>
<dbReference type="PROSITE" id="PS50927">
    <property type="entry name" value="BULB_LECTIN"/>
    <property type="match status" value="1"/>
</dbReference>
<evidence type="ECO:0000256" key="6">
    <source>
        <dbReference type="ARBA" id="ARBA00022777"/>
    </source>
</evidence>
<dbReference type="Pfam" id="PF00954">
    <property type="entry name" value="S_locus_glycop"/>
    <property type="match status" value="1"/>
</dbReference>
<dbReference type="InterPro" id="IPR000858">
    <property type="entry name" value="S_locus_glycoprot_dom"/>
</dbReference>
<feature type="transmembrane region" description="Helical" evidence="12">
    <location>
        <begin position="442"/>
        <end position="466"/>
    </location>
</feature>
<evidence type="ECO:0000259" key="14">
    <source>
        <dbReference type="PROSITE" id="PS50011"/>
    </source>
</evidence>
<keyword evidence="12" id="KW-0812">Transmembrane</keyword>
<evidence type="ECO:0000256" key="5">
    <source>
        <dbReference type="ARBA" id="ARBA00022741"/>
    </source>
</evidence>
<dbReference type="SUPFAM" id="SSF51110">
    <property type="entry name" value="alpha-D-mannose-specific plant lectins"/>
    <property type="match status" value="1"/>
</dbReference>
<dbReference type="Gene3D" id="2.90.10.10">
    <property type="entry name" value="Bulb-type lectin domain"/>
    <property type="match status" value="1"/>
</dbReference>
<dbReference type="EC" id="2.7.11.1" evidence="1"/>
<accession>A0AAD5D4S2</accession>
<dbReference type="PROSITE" id="PS00108">
    <property type="entry name" value="PROTEIN_KINASE_ST"/>
    <property type="match status" value="1"/>
</dbReference>
<dbReference type="InterPro" id="IPR000719">
    <property type="entry name" value="Prot_kinase_dom"/>
</dbReference>
<dbReference type="FunFam" id="2.90.10.10:FF:000004">
    <property type="entry name" value="G-type lectin S-receptor-like serine/threonine-protein kinase"/>
    <property type="match status" value="1"/>
</dbReference>